<evidence type="ECO:0000256" key="1">
    <source>
        <dbReference type="SAM" id="MobiDB-lite"/>
    </source>
</evidence>
<sequence>MARGARDGGEASATNDPDFSLPEASASAGARGATARNHGRPALQVVVLPRLWAPMHHHLAVTALTSFVGNIQPDAVAFLNPPGPEIGEMWQAFTGVLEGFRAVYEGPILTRFSDNQRVRAADLAALRVSVIAPLAPIAPGWLAGPDNPMQADGGVIGCAQQAGSSLVCGGTGRLRITGRAAPAKGGGSDVWLVFECGSLAEDRHTGTLGFGVLEDNAGDIKAYPVRIDADGAFTLHGIRHSAR</sequence>
<gene>
    <name evidence="2" type="ORF">GCM10023321_63720</name>
</gene>
<feature type="compositionally biased region" description="Low complexity" evidence="1">
    <location>
        <begin position="24"/>
        <end position="35"/>
    </location>
</feature>
<evidence type="ECO:0000313" key="3">
    <source>
        <dbReference type="Proteomes" id="UP001428817"/>
    </source>
</evidence>
<dbReference type="EMBL" id="BAABJP010000041">
    <property type="protein sequence ID" value="GAA5168936.1"/>
    <property type="molecule type" value="Genomic_DNA"/>
</dbReference>
<protein>
    <submittedName>
        <fullName evidence="2">Uncharacterized protein</fullName>
    </submittedName>
</protein>
<organism evidence="2 3">
    <name type="scientific">Pseudonocardia eucalypti</name>
    <dbReference type="NCBI Taxonomy" id="648755"/>
    <lineage>
        <taxon>Bacteria</taxon>
        <taxon>Bacillati</taxon>
        <taxon>Actinomycetota</taxon>
        <taxon>Actinomycetes</taxon>
        <taxon>Pseudonocardiales</taxon>
        <taxon>Pseudonocardiaceae</taxon>
        <taxon>Pseudonocardia</taxon>
    </lineage>
</organism>
<keyword evidence="3" id="KW-1185">Reference proteome</keyword>
<proteinExistence type="predicted"/>
<reference evidence="3" key="1">
    <citation type="journal article" date="2019" name="Int. J. Syst. Evol. Microbiol.">
        <title>The Global Catalogue of Microorganisms (GCM) 10K type strain sequencing project: providing services to taxonomists for standard genome sequencing and annotation.</title>
        <authorList>
            <consortium name="The Broad Institute Genomics Platform"/>
            <consortium name="The Broad Institute Genome Sequencing Center for Infectious Disease"/>
            <person name="Wu L."/>
            <person name="Ma J."/>
        </authorList>
    </citation>
    <scope>NUCLEOTIDE SEQUENCE [LARGE SCALE GENOMIC DNA]</scope>
    <source>
        <strain evidence="3">JCM 18303</strain>
    </source>
</reference>
<name>A0ABP9QXG9_9PSEU</name>
<dbReference type="RefSeq" id="WP_185061459.1">
    <property type="nucleotide sequence ID" value="NZ_BAABJP010000041.1"/>
</dbReference>
<feature type="region of interest" description="Disordered" evidence="1">
    <location>
        <begin position="1"/>
        <end position="35"/>
    </location>
</feature>
<accession>A0ABP9QXG9</accession>
<dbReference type="Proteomes" id="UP001428817">
    <property type="component" value="Unassembled WGS sequence"/>
</dbReference>
<comment type="caution">
    <text evidence="2">The sequence shown here is derived from an EMBL/GenBank/DDBJ whole genome shotgun (WGS) entry which is preliminary data.</text>
</comment>
<evidence type="ECO:0000313" key="2">
    <source>
        <dbReference type="EMBL" id="GAA5168936.1"/>
    </source>
</evidence>